<sequence length="217" mass="24018">MIFTVVDIKGEIVSTLDVPDLKTAELNIQDGQRLYEGHFDGSSQYFVGNTPTPYPERPGDWAEFDYEQGVWIDPRSNEERRVLALKAITDIRGATRSRYVTVTEGQQLSYLDKERQAKEWLAAMAAGQETGIDEPDAGQYPALAYETGAGLTADNPTKVAEIIVAQAEKCRLAFAVIEGVIRQYLNAAKHPETIIDVEDIKANCQRDVDHALSAEGL</sequence>
<dbReference type="AlphaFoldDB" id="A0A3R7Q3L7"/>
<dbReference type="RefSeq" id="WP_106690734.1">
    <property type="nucleotide sequence ID" value="NZ_PXNQ02000003.1"/>
</dbReference>
<evidence type="ECO:0000313" key="1">
    <source>
        <dbReference type="EMBL" id="RNF35383.1"/>
    </source>
</evidence>
<evidence type="ECO:0000313" key="2">
    <source>
        <dbReference type="Proteomes" id="UP000238137"/>
    </source>
</evidence>
<gene>
    <name evidence="1" type="ORF">A7A09_007295</name>
</gene>
<reference evidence="1" key="1">
    <citation type="submission" date="2018-05" db="EMBL/GenBank/DDBJ databases">
        <title>Reclassification of Methylarcula marina and Methylarcula terricola as Paracoccus methylarcula sp.nov., comb.nov. and Paracoccus terricola comb.nov.</title>
        <authorList>
            <person name="Shmareva M.N."/>
            <person name="Doronina N.V."/>
            <person name="Vasilenko O.V."/>
            <person name="Tarlachkov S.V."/>
            <person name="Trotsenko Y.A."/>
        </authorList>
    </citation>
    <scope>NUCLEOTIDE SEQUENCE [LARGE SCALE GENOMIC DNA]</scope>
    <source>
        <strain evidence="1">VKM B-2159</strain>
    </source>
</reference>
<organism evidence="1 2">
    <name type="scientific">Paracoccus methylarcula</name>
    <dbReference type="NCBI Taxonomy" id="72022"/>
    <lineage>
        <taxon>Bacteria</taxon>
        <taxon>Pseudomonadati</taxon>
        <taxon>Pseudomonadota</taxon>
        <taxon>Alphaproteobacteria</taxon>
        <taxon>Rhodobacterales</taxon>
        <taxon>Paracoccaceae</taxon>
        <taxon>Paracoccus</taxon>
    </lineage>
</organism>
<dbReference type="OrthoDB" id="7877312at2"/>
<dbReference type="EMBL" id="PXNQ02000003">
    <property type="protein sequence ID" value="RNF35383.1"/>
    <property type="molecule type" value="Genomic_DNA"/>
</dbReference>
<comment type="caution">
    <text evidence="1">The sequence shown here is derived from an EMBL/GenBank/DDBJ whole genome shotgun (WGS) entry which is preliminary data.</text>
</comment>
<dbReference type="Proteomes" id="UP000238137">
    <property type="component" value="Unassembled WGS sequence"/>
</dbReference>
<protein>
    <submittedName>
        <fullName evidence="1">Uncharacterized protein</fullName>
    </submittedName>
</protein>
<name>A0A3R7Q3L7_9RHOB</name>
<accession>A0A3R7Q3L7</accession>
<proteinExistence type="predicted"/>
<keyword evidence="2" id="KW-1185">Reference proteome</keyword>